<dbReference type="Ensembl" id="ENSTGUT00000041510.1">
    <property type="protein sequence ID" value="ENSTGUP00000033711.1"/>
    <property type="gene ID" value="ENSTGUG00000022608.1"/>
</dbReference>
<reference evidence="1" key="2">
    <citation type="submission" date="2025-08" db="UniProtKB">
        <authorList>
            <consortium name="Ensembl"/>
        </authorList>
    </citation>
    <scope>IDENTIFICATION</scope>
</reference>
<proteinExistence type="predicted"/>
<evidence type="ECO:0000313" key="1">
    <source>
        <dbReference type="Ensembl" id="ENSTGUP00000033711.1"/>
    </source>
</evidence>
<organism evidence="1 2">
    <name type="scientific">Taeniopygia guttata</name>
    <name type="common">Zebra finch</name>
    <name type="synonym">Poephila guttata</name>
    <dbReference type="NCBI Taxonomy" id="59729"/>
    <lineage>
        <taxon>Eukaryota</taxon>
        <taxon>Metazoa</taxon>
        <taxon>Chordata</taxon>
        <taxon>Craniata</taxon>
        <taxon>Vertebrata</taxon>
        <taxon>Euteleostomi</taxon>
        <taxon>Archelosauria</taxon>
        <taxon>Archosauria</taxon>
        <taxon>Dinosauria</taxon>
        <taxon>Saurischia</taxon>
        <taxon>Theropoda</taxon>
        <taxon>Coelurosauria</taxon>
        <taxon>Aves</taxon>
        <taxon>Neognathae</taxon>
        <taxon>Neoaves</taxon>
        <taxon>Telluraves</taxon>
        <taxon>Australaves</taxon>
        <taxon>Passeriformes</taxon>
        <taxon>Passeroidea</taxon>
        <taxon>Estrildidae</taxon>
        <taxon>Estrildinae</taxon>
        <taxon>Taeniopygia</taxon>
    </lineage>
</organism>
<keyword evidence="2" id="KW-1185">Reference proteome</keyword>
<name>A0A674HFH2_TAEGU</name>
<protein>
    <submittedName>
        <fullName evidence="1">Mannosyl-oligosaccharide glucosidase</fullName>
    </submittedName>
</protein>
<evidence type="ECO:0000313" key="2">
    <source>
        <dbReference type="Proteomes" id="UP000007754"/>
    </source>
</evidence>
<reference evidence="1" key="3">
    <citation type="submission" date="2025-09" db="UniProtKB">
        <authorList>
            <consortium name="Ensembl"/>
        </authorList>
    </citation>
    <scope>IDENTIFICATION</scope>
</reference>
<dbReference type="AlphaFoldDB" id="A0A674HFH2"/>
<accession>A0A674HFH2</accession>
<reference evidence="1 2" key="1">
    <citation type="journal article" date="2010" name="Nature">
        <title>The genome of a songbird.</title>
        <authorList>
            <person name="Warren W.C."/>
            <person name="Clayton D.F."/>
            <person name="Ellegren H."/>
            <person name="Arnold A.P."/>
            <person name="Hillier L.W."/>
            <person name="Kunstner A."/>
            <person name="Searle S."/>
            <person name="White S."/>
            <person name="Vilella A.J."/>
            <person name="Fairley S."/>
            <person name="Heger A."/>
            <person name="Kong L."/>
            <person name="Ponting C.P."/>
            <person name="Jarvis E.D."/>
            <person name="Mello C.V."/>
            <person name="Minx P."/>
            <person name="Lovell P."/>
            <person name="Velho T.A."/>
            <person name="Ferris M."/>
            <person name="Balakrishnan C.N."/>
            <person name="Sinha S."/>
            <person name="Blatti C."/>
            <person name="London S.E."/>
            <person name="Li Y."/>
            <person name="Lin Y.C."/>
            <person name="George J."/>
            <person name="Sweedler J."/>
            <person name="Southey B."/>
            <person name="Gunaratne P."/>
            <person name="Watson M."/>
            <person name="Nam K."/>
            <person name="Backstrom N."/>
            <person name="Smeds L."/>
            <person name="Nabholz B."/>
            <person name="Itoh Y."/>
            <person name="Whitney O."/>
            <person name="Pfenning A.R."/>
            <person name="Howard J."/>
            <person name="Volker M."/>
            <person name="Skinner B.M."/>
            <person name="Griffin D.K."/>
            <person name="Ye L."/>
            <person name="McLaren W.M."/>
            <person name="Flicek P."/>
            <person name="Quesada V."/>
            <person name="Velasco G."/>
            <person name="Lopez-Otin C."/>
            <person name="Puente X.S."/>
            <person name="Olender T."/>
            <person name="Lancet D."/>
            <person name="Smit A.F."/>
            <person name="Hubley R."/>
            <person name="Konkel M.K."/>
            <person name="Walker J.A."/>
            <person name="Batzer M.A."/>
            <person name="Gu W."/>
            <person name="Pollock D.D."/>
            <person name="Chen L."/>
            <person name="Cheng Z."/>
            <person name="Eichler E.E."/>
            <person name="Stapley J."/>
            <person name="Slate J."/>
            <person name="Ekblom R."/>
            <person name="Birkhead T."/>
            <person name="Burke T."/>
            <person name="Burt D."/>
            <person name="Scharff C."/>
            <person name="Adam I."/>
            <person name="Richard H."/>
            <person name="Sultan M."/>
            <person name="Soldatov A."/>
            <person name="Lehrach H."/>
            <person name="Edwards S.V."/>
            <person name="Yang S.P."/>
            <person name="Li X."/>
            <person name="Graves T."/>
            <person name="Fulton L."/>
            <person name="Nelson J."/>
            <person name="Chinwalla A."/>
            <person name="Hou S."/>
            <person name="Mardis E.R."/>
            <person name="Wilson R.K."/>
        </authorList>
    </citation>
    <scope>NUCLEOTIDE SEQUENCE [LARGE SCALE GENOMIC DNA]</scope>
</reference>
<dbReference type="Proteomes" id="UP000007754">
    <property type="component" value="Chromosome 4"/>
</dbReference>
<dbReference type="GeneTree" id="ENSGT00390000017452"/>
<sequence length="69" mass="7395">APDTSPQNDGVARYGWLMHDGENFGVSRGETHGGDWSWRVTVKMEVRGETPCTCGATPSTTRPTGAAPF</sequence>